<feature type="transmembrane region" description="Helical" evidence="7">
    <location>
        <begin position="171"/>
        <end position="194"/>
    </location>
</feature>
<dbReference type="RefSeq" id="WP_252592894.1">
    <property type="nucleotide sequence ID" value="NZ_CP099489.1"/>
</dbReference>
<comment type="similarity">
    <text evidence="7">Belongs to the binding-protein-dependent transport system permease family.</text>
</comment>
<dbReference type="Gene3D" id="1.10.3720.10">
    <property type="entry name" value="MetI-like"/>
    <property type="match status" value="1"/>
</dbReference>
<dbReference type="SUPFAM" id="SSF161098">
    <property type="entry name" value="MetI-like"/>
    <property type="match status" value="1"/>
</dbReference>
<dbReference type="InterPro" id="IPR000515">
    <property type="entry name" value="MetI-like"/>
</dbReference>
<evidence type="ECO:0000256" key="1">
    <source>
        <dbReference type="ARBA" id="ARBA00004651"/>
    </source>
</evidence>
<dbReference type="EMBL" id="CP099489">
    <property type="protein sequence ID" value="USQ79790.1"/>
    <property type="molecule type" value="Genomic_DNA"/>
</dbReference>
<keyword evidence="6 7" id="KW-0472">Membrane</keyword>
<dbReference type="Pfam" id="PF00528">
    <property type="entry name" value="BPD_transp_1"/>
    <property type="match status" value="1"/>
</dbReference>
<evidence type="ECO:0000259" key="8">
    <source>
        <dbReference type="PROSITE" id="PS50928"/>
    </source>
</evidence>
<keyword evidence="4 7" id="KW-0812">Transmembrane</keyword>
<keyword evidence="10" id="KW-1185">Reference proteome</keyword>
<reference evidence="9" key="1">
    <citation type="submission" date="2022-06" db="EMBL/GenBank/DDBJ databases">
        <title>Ornithinimicrobium HY1793.</title>
        <authorList>
            <person name="Huang Y."/>
        </authorList>
    </citation>
    <scope>NUCLEOTIDE SEQUENCE</scope>
    <source>
        <strain evidence="9">HY1793</strain>
    </source>
</reference>
<dbReference type="Proteomes" id="UP001056455">
    <property type="component" value="Chromosome"/>
</dbReference>
<name>A0ABY4YU48_9MICO</name>
<protein>
    <submittedName>
        <fullName evidence="9">ABC transporter permease subunit</fullName>
    </submittedName>
</protein>
<dbReference type="PROSITE" id="PS50928">
    <property type="entry name" value="ABC_TM1"/>
    <property type="match status" value="1"/>
</dbReference>
<gene>
    <name evidence="9" type="ORF">NF556_19735</name>
</gene>
<dbReference type="InterPro" id="IPR035906">
    <property type="entry name" value="MetI-like_sf"/>
</dbReference>
<evidence type="ECO:0000256" key="6">
    <source>
        <dbReference type="ARBA" id="ARBA00023136"/>
    </source>
</evidence>
<feature type="transmembrane region" description="Helical" evidence="7">
    <location>
        <begin position="40"/>
        <end position="57"/>
    </location>
</feature>
<feature type="transmembrane region" description="Helical" evidence="7">
    <location>
        <begin position="215"/>
        <end position="242"/>
    </location>
</feature>
<organism evidence="9 10">
    <name type="scientific">Ornithinimicrobium faecis</name>
    <dbReference type="NCBI Taxonomy" id="2934158"/>
    <lineage>
        <taxon>Bacteria</taxon>
        <taxon>Bacillati</taxon>
        <taxon>Actinomycetota</taxon>
        <taxon>Actinomycetes</taxon>
        <taxon>Micrococcales</taxon>
        <taxon>Ornithinimicrobiaceae</taxon>
        <taxon>Ornithinimicrobium</taxon>
    </lineage>
</organism>
<proteinExistence type="inferred from homology"/>
<evidence type="ECO:0000256" key="2">
    <source>
        <dbReference type="ARBA" id="ARBA00022448"/>
    </source>
</evidence>
<sequence length="299" mass="32267">MTGPNQDETTVVAETDPLGQSLRVAADHRRSRRTQRLRKLGLSSAVLVVALAVWWLVTRLELVPALYLPSPGAVWDAFVQSNTCRDLDSGRTVCGEQNYYMWEHLIASMQRIVVGVGVAVVLGPLVGFLMGSIEWLNTALEPYLNFLRSLPPLGYIGLLIVWFGIGNTSKYWLLFLAAFPPIVIATINGVRGVREDSIHAARSMGASRWQVGRHIVLPATLPEVIGGIRIAVGFAWTTVVAAELNAGLPGIGGLAYVSGQQLQTALTIACIIVIGLAAVALDALLKHLGTLLVPWYGRA</sequence>
<accession>A0ABY4YU48</accession>
<keyword evidence="5 7" id="KW-1133">Transmembrane helix</keyword>
<evidence type="ECO:0000256" key="3">
    <source>
        <dbReference type="ARBA" id="ARBA00022475"/>
    </source>
</evidence>
<evidence type="ECO:0000256" key="7">
    <source>
        <dbReference type="RuleBase" id="RU363032"/>
    </source>
</evidence>
<evidence type="ECO:0000256" key="5">
    <source>
        <dbReference type="ARBA" id="ARBA00022989"/>
    </source>
</evidence>
<feature type="transmembrane region" description="Helical" evidence="7">
    <location>
        <begin position="145"/>
        <end position="165"/>
    </location>
</feature>
<feature type="domain" description="ABC transmembrane type-1" evidence="8">
    <location>
        <begin position="105"/>
        <end position="285"/>
    </location>
</feature>
<evidence type="ECO:0000256" key="4">
    <source>
        <dbReference type="ARBA" id="ARBA00022692"/>
    </source>
</evidence>
<comment type="subcellular location">
    <subcellularLocation>
        <location evidence="1 7">Cell membrane</location>
        <topology evidence="1 7">Multi-pass membrane protein</topology>
    </subcellularLocation>
</comment>
<keyword evidence="2 7" id="KW-0813">Transport</keyword>
<dbReference type="PANTHER" id="PTHR30151">
    <property type="entry name" value="ALKANE SULFONATE ABC TRANSPORTER-RELATED, MEMBRANE SUBUNIT"/>
    <property type="match status" value="1"/>
</dbReference>
<feature type="transmembrane region" description="Helical" evidence="7">
    <location>
        <begin position="112"/>
        <end position="133"/>
    </location>
</feature>
<dbReference type="CDD" id="cd06261">
    <property type="entry name" value="TM_PBP2"/>
    <property type="match status" value="1"/>
</dbReference>
<evidence type="ECO:0000313" key="10">
    <source>
        <dbReference type="Proteomes" id="UP001056455"/>
    </source>
</evidence>
<dbReference type="PANTHER" id="PTHR30151:SF25">
    <property type="entry name" value="TAURINE TRANSPORT SYSTEM PERMEASE PROTEIN TAUC"/>
    <property type="match status" value="1"/>
</dbReference>
<keyword evidence="3" id="KW-1003">Cell membrane</keyword>
<feature type="transmembrane region" description="Helical" evidence="7">
    <location>
        <begin position="262"/>
        <end position="285"/>
    </location>
</feature>
<evidence type="ECO:0000313" key="9">
    <source>
        <dbReference type="EMBL" id="USQ79790.1"/>
    </source>
</evidence>